<proteinExistence type="predicted"/>
<dbReference type="Proteomes" id="UP000274822">
    <property type="component" value="Unassembled WGS sequence"/>
</dbReference>
<sequence>MYHKNGLYWMMYFDTHPTVIKELLKQMLLDSQVVWHTIIKIRSKLEEVVKRPDKSIEFCASLIKFVVEKNVVTDV</sequence>
<dbReference type="SUPFAM" id="SSF54995">
    <property type="entry name" value="Ribosomal protein S6"/>
    <property type="match status" value="1"/>
</dbReference>
<evidence type="ECO:0000313" key="2">
    <source>
        <dbReference type="Proteomes" id="UP000274822"/>
    </source>
</evidence>
<keyword evidence="2" id="KW-1185">Reference proteome</keyword>
<gene>
    <name evidence="1" type="ORF">BC938DRAFT_477525</name>
</gene>
<reference evidence="1 2" key="1">
    <citation type="journal article" date="2018" name="New Phytol.">
        <title>Phylogenomics of Endogonaceae and evolution of mycorrhizas within Mucoromycota.</title>
        <authorList>
            <person name="Chang Y."/>
            <person name="Desiro A."/>
            <person name="Na H."/>
            <person name="Sandor L."/>
            <person name="Lipzen A."/>
            <person name="Clum A."/>
            <person name="Barry K."/>
            <person name="Grigoriev I.V."/>
            <person name="Martin F.M."/>
            <person name="Stajich J.E."/>
            <person name="Smith M.E."/>
            <person name="Bonito G."/>
            <person name="Spatafora J.W."/>
        </authorList>
    </citation>
    <scope>NUCLEOTIDE SEQUENCE [LARGE SCALE GENOMIC DNA]</scope>
    <source>
        <strain evidence="1 2">AD002</strain>
    </source>
</reference>
<dbReference type="GO" id="GO:0019843">
    <property type="term" value="F:rRNA binding"/>
    <property type="evidence" value="ECO:0007669"/>
    <property type="project" value="InterPro"/>
</dbReference>
<dbReference type="InterPro" id="IPR014717">
    <property type="entry name" value="Transl_elong_EF1B/ribsomal_bS6"/>
</dbReference>
<organism evidence="1 2">
    <name type="scientific">Jimgerdemannia flammicorona</name>
    <dbReference type="NCBI Taxonomy" id="994334"/>
    <lineage>
        <taxon>Eukaryota</taxon>
        <taxon>Fungi</taxon>
        <taxon>Fungi incertae sedis</taxon>
        <taxon>Mucoromycota</taxon>
        <taxon>Mucoromycotina</taxon>
        <taxon>Endogonomycetes</taxon>
        <taxon>Endogonales</taxon>
        <taxon>Endogonaceae</taxon>
        <taxon>Jimgerdemannia</taxon>
    </lineage>
</organism>
<dbReference type="Gene3D" id="3.30.70.60">
    <property type="match status" value="1"/>
</dbReference>
<dbReference type="InterPro" id="IPR035980">
    <property type="entry name" value="Ribosomal_bS6_sf"/>
</dbReference>
<protein>
    <submittedName>
        <fullName evidence="1">Uncharacterized protein</fullName>
    </submittedName>
</protein>
<evidence type="ECO:0000313" key="1">
    <source>
        <dbReference type="EMBL" id="RUS14122.1"/>
    </source>
</evidence>
<comment type="caution">
    <text evidence="1">The sequence shown here is derived from an EMBL/GenBank/DDBJ whole genome shotgun (WGS) entry which is preliminary data.</text>
</comment>
<accession>A0A433P9E4</accession>
<name>A0A433P9E4_9FUNG</name>
<dbReference type="GO" id="GO:0005840">
    <property type="term" value="C:ribosome"/>
    <property type="evidence" value="ECO:0007669"/>
    <property type="project" value="InterPro"/>
</dbReference>
<dbReference type="GO" id="GO:0003735">
    <property type="term" value="F:structural constituent of ribosome"/>
    <property type="evidence" value="ECO:0007669"/>
    <property type="project" value="InterPro"/>
</dbReference>
<feature type="non-terminal residue" evidence="1">
    <location>
        <position position="75"/>
    </location>
</feature>
<dbReference type="AlphaFoldDB" id="A0A433P9E4"/>
<dbReference type="EMBL" id="RBNJ01028045">
    <property type="protein sequence ID" value="RUS14122.1"/>
    <property type="molecule type" value="Genomic_DNA"/>
</dbReference>
<dbReference type="GO" id="GO:0006412">
    <property type="term" value="P:translation"/>
    <property type="evidence" value="ECO:0007669"/>
    <property type="project" value="InterPro"/>
</dbReference>